<comment type="cofactor">
    <cofactor evidence="1">
        <name>FAD</name>
        <dbReference type="ChEBI" id="CHEBI:57692"/>
    </cofactor>
</comment>
<evidence type="ECO:0000259" key="11">
    <source>
        <dbReference type="PROSITE" id="PS51379"/>
    </source>
</evidence>
<protein>
    <recommendedName>
        <fullName evidence="10">D-lactate dehydrogenase (cytochrome)</fullName>
        <ecNumber evidence="10">1.1.2.4</ecNumber>
    </recommendedName>
</protein>
<dbReference type="EMBL" id="DPBP01000005">
    <property type="protein sequence ID" value="HCE16528.1"/>
    <property type="molecule type" value="Genomic_DNA"/>
</dbReference>
<evidence type="ECO:0000256" key="8">
    <source>
        <dbReference type="ARBA" id="ARBA00023004"/>
    </source>
</evidence>
<evidence type="ECO:0000256" key="6">
    <source>
        <dbReference type="ARBA" id="ARBA00022946"/>
    </source>
</evidence>
<evidence type="ECO:0000256" key="2">
    <source>
        <dbReference type="ARBA" id="ARBA00008000"/>
    </source>
</evidence>
<proteinExistence type="inferred from homology"/>
<dbReference type="InterPro" id="IPR017896">
    <property type="entry name" value="4Fe4S_Fe-S-bd"/>
</dbReference>
<dbReference type="Pfam" id="PF02754">
    <property type="entry name" value="CCG"/>
    <property type="match status" value="1"/>
</dbReference>
<dbReference type="GO" id="GO:0008720">
    <property type="term" value="F:D-lactate dehydrogenase (NAD+) activity"/>
    <property type="evidence" value="ECO:0007669"/>
    <property type="project" value="TreeGrafter"/>
</dbReference>
<evidence type="ECO:0000256" key="3">
    <source>
        <dbReference type="ARBA" id="ARBA00022630"/>
    </source>
</evidence>
<dbReference type="Pfam" id="PF02913">
    <property type="entry name" value="FAD-oxidase_C"/>
    <property type="match status" value="1"/>
</dbReference>
<feature type="domain" description="FAD-binding PCMH-type" evidence="12">
    <location>
        <begin position="33"/>
        <end position="261"/>
    </location>
</feature>
<dbReference type="Pfam" id="PF01565">
    <property type="entry name" value="FAD_binding_4"/>
    <property type="match status" value="1"/>
</dbReference>
<dbReference type="InterPro" id="IPR004113">
    <property type="entry name" value="FAD-bd_oxidored_4_C"/>
</dbReference>
<keyword evidence="9" id="KW-0411">Iron-sulfur</keyword>
<keyword evidence="4" id="KW-0479">Metal-binding</keyword>
<dbReference type="InterPro" id="IPR006094">
    <property type="entry name" value="Oxid_FAD_bind_N"/>
</dbReference>
<evidence type="ECO:0000313" key="14">
    <source>
        <dbReference type="Proteomes" id="UP000264141"/>
    </source>
</evidence>
<dbReference type="Gene3D" id="1.10.45.10">
    <property type="entry name" value="Vanillyl-alcohol Oxidase, Chain A, domain 4"/>
    <property type="match status" value="1"/>
</dbReference>
<keyword evidence="6" id="KW-0809">Transit peptide</keyword>
<keyword evidence="7" id="KW-0560">Oxidoreductase</keyword>
<dbReference type="AlphaFoldDB" id="A0A3D1JFJ0"/>
<dbReference type="EC" id="1.1.2.4" evidence="10"/>
<dbReference type="SUPFAM" id="SSF55103">
    <property type="entry name" value="FAD-linked oxidases, C-terminal domain"/>
    <property type="match status" value="1"/>
</dbReference>
<dbReference type="GO" id="GO:1903457">
    <property type="term" value="P:lactate catabolic process"/>
    <property type="evidence" value="ECO:0007669"/>
    <property type="project" value="TreeGrafter"/>
</dbReference>
<evidence type="ECO:0000256" key="1">
    <source>
        <dbReference type="ARBA" id="ARBA00001974"/>
    </source>
</evidence>
<organism evidence="13 14">
    <name type="scientific">Anaerolinea thermolimosa</name>
    <dbReference type="NCBI Taxonomy" id="229919"/>
    <lineage>
        <taxon>Bacteria</taxon>
        <taxon>Bacillati</taxon>
        <taxon>Chloroflexota</taxon>
        <taxon>Anaerolineae</taxon>
        <taxon>Anaerolineales</taxon>
        <taxon>Anaerolineaceae</taxon>
        <taxon>Anaerolinea</taxon>
    </lineage>
</organism>
<dbReference type="InterPro" id="IPR016171">
    <property type="entry name" value="Vanillyl_alc_oxidase_C-sub2"/>
</dbReference>
<dbReference type="InterPro" id="IPR036318">
    <property type="entry name" value="FAD-bd_PCMH-like_sf"/>
</dbReference>
<keyword evidence="8" id="KW-0408">Iron</keyword>
<dbReference type="GO" id="GO:0046872">
    <property type="term" value="F:metal ion binding"/>
    <property type="evidence" value="ECO:0007669"/>
    <property type="project" value="UniProtKB-KW"/>
</dbReference>
<keyword evidence="3" id="KW-0285">Flavoprotein</keyword>
<dbReference type="InterPro" id="IPR016166">
    <property type="entry name" value="FAD-bd_PCMH"/>
</dbReference>
<dbReference type="InterPro" id="IPR016164">
    <property type="entry name" value="FAD-linked_Oxase-like_C"/>
</dbReference>
<evidence type="ECO:0000256" key="9">
    <source>
        <dbReference type="ARBA" id="ARBA00023014"/>
    </source>
</evidence>
<evidence type="ECO:0000313" key="13">
    <source>
        <dbReference type="EMBL" id="HCE16528.1"/>
    </source>
</evidence>
<dbReference type="PANTHER" id="PTHR11748">
    <property type="entry name" value="D-LACTATE DEHYDROGENASE"/>
    <property type="match status" value="1"/>
</dbReference>
<dbReference type="InterPro" id="IPR016167">
    <property type="entry name" value="FAD-bd_PCMH_sub1"/>
</dbReference>
<dbReference type="PANTHER" id="PTHR11748:SF111">
    <property type="entry name" value="D-LACTATE DEHYDROGENASE, MITOCHONDRIAL-RELATED"/>
    <property type="match status" value="1"/>
</dbReference>
<dbReference type="SUPFAM" id="SSF56176">
    <property type="entry name" value="FAD-binding/transporter-associated domain-like"/>
    <property type="match status" value="1"/>
</dbReference>
<dbReference type="InterPro" id="IPR017900">
    <property type="entry name" value="4Fe4S_Fe_S_CS"/>
</dbReference>
<dbReference type="GO" id="GO:0004458">
    <property type="term" value="F:D-lactate dehydrogenase (cytochrome) activity"/>
    <property type="evidence" value="ECO:0007669"/>
    <property type="project" value="UniProtKB-EC"/>
</dbReference>
<name>A0A3D1JFJ0_9CHLR</name>
<keyword evidence="5" id="KW-0274">FAD</keyword>
<accession>A0A3D1JFJ0</accession>
<reference evidence="13 14" key="1">
    <citation type="journal article" date="2018" name="Nat. Biotechnol.">
        <title>A standardized bacterial taxonomy based on genome phylogeny substantially revises the tree of life.</title>
        <authorList>
            <person name="Parks D.H."/>
            <person name="Chuvochina M."/>
            <person name="Waite D.W."/>
            <person name="Rinke C."/>
            <person name="Skarshewski A."/>
            <person name="Chaumeil P.A."/>
            <person name="Hugenholtz P."/>
        </authorList>
    </citation>
    <scope>NUCLEOTIDE SEQUENCE [LARGE SCALE GENOMIC DNA]</scope>
    <source>
        <strain evidence="13">UBA8781</strain>
    </source>
</reference>
<dbReference type="GO" id="GO:0051536">
    <property type="term" value="F:iron-sulfur cluster binding"/>
    <property type="evidence" value="ECO:0007669"/>
    <property type="project" value="UniProtKB-KW"/>
</dbReference>
<feature type="domain" description="4Fe-4S ferredoxin-type" evidence="11">
    <location>
        <begin position="527"/>
        <end position="556"/>
    </location>
</feature>
<evidence type="ECO:0000256" key="10">
    <source>
        <dbReference type="ARBA" id="ARBA00038897"/>
    </source>
</evidence>
<dbReference type="Proteomes" id="UP000264141">
    <property type="component" value="Unassembled WGS sequence"/>
</dbReference>
<comment type="similarity">
    <text evidence="2">Belongs to the FAD-binding oxidoreductase/transferase type 4 family.</text>
</comment>
<dbReference type="Gene3D" id="3.30.43.10">
    <property type="entry name" value="Uridine Diphospho-n-acetylenolpyruvylglucosamine Reductase, domain 2"/>
    <property type="match status" value="1"/>
</dbReference>
<dbReference type="RefSeq" id="WP_062195612.1">
    <property type="nucleotide sequence ID" value="NZ_DF967965.1"/>
</dbReference>
<dbReference type="InterPro" id="IPR004017">
    <property type="entry name" value="Cys_rich_dom"/>
</dbReference>
<dbReference type="InterPro" id="IPR016169">
    <property type="entry name" value="FAD-bd_PCMH_sub2"/>
</dbReference>
<comment type="caution">
    <text evidence="13">The sequence shown here is derived from an EMBL/GenBank/DDBJ whole genome shotgun (WGS) entry which is preliminary data.</text>
</comment>
<dbReference type="SUPFAM" id="SSF46548">
    <property type="entry name" value="alpha-helical ferredoxin"/>
    <property type="match status" value="1"/>
</dbReference>
<evidence type="ECO:0000256" key="7">
    <source>
        <dbReference type="ARBA" id="ARBA00023002"/>
    </source>
</evidence>
<evidence type="ECO:0000256" key="5">
    <source>
        <dbReference type="ARBA" id="ARBA00022827"/>
    </source>
</evidence>
<sequence length="941" mass="103693">MNLDADLRTFLSPRQILTRPIDRVAFASDASFYRLIPQAVVQPRTLAEVRALFDYSRKVRIPLCFRAAGTSLAGQAITDGLLVDISRYWRKIEVEEGGLKIRLGPGVVGSDANLALKPYARRIGPDPASIDAAMLGGMVANNASGMCCGVVENSYHTLASLTFMLPSGVTIDTAAPDARQQFEEQAPEVVRGLLELRDEILANPDLVERIRAKYRQKNTTGYSLNAFLDFDSPEQIFAHLLVGSEGTLGFIAEVVLHTLPAYPLKYTALLLFETVRDAAAAVFPLRDSGARAIEIMDRAALRSVENEPGIAELLQDLPENAAGLLVEYQTETPASLDSFKEAAAKVCASLRLLRPASFTTDPAQQAVLWNIRKGLFPSIGGMRRQGTTVLIEDVAFRVEQLADAILDLQALFQEHHYPEAIIFGHAKDGNLHFVLTPSFNDEASVEQYARFMDALVNLVVNKYDGALKAEHGTGRNMAPFVEAEWGRTAWEIMARLKKLVDPENLLNPGVVINPDPHCHLDHLKPWPIVEAEVDKCIECGFCEPKCPSRDLTLTPRQRIVVRREITRLMQSDGEADLLESLIRDYQYSGLETCAVDGYCALACPVHINTGLLVKRLRAEHISPRGHAVASGVSRHFKAVETGLRLGVGLGHVGASIIGHRGVAAITRLAEKVAGTALPKWSPVVPRPNFKPLPRGQRKEAEIVYFPSCIVRAMGSSPRKGEPTLIEVFTTLADRAGLKVWIPEDSPGNCCGMPFSSKGYVQAFRETLHRTVEHFWDWSEEGRKPVVIDSSSCAYTLLTSQDYLAPEDRSRWERMTLLDPLEFTRQMLLPRLTLNRVPGAVVLHPNCSAVKLGLQDVMLNIARACAEEVVVPQNLKCCGYAGDRGLLFPELTASASAREAAEVLQREYTGYYSSNLTCEMGMAQATGRPYQSILYLVEKASR</sequence>
<dbReference type="Gene3D" id="3.30.465.10">
    <property type="match status" value="1"/>
</dbReference>
<dbReference type="PROSITE" id="PS51379">
    <property type="entry name" value="4FE4S_FER_2"/>
    <property type="match status" value="1"/>
</dbReference>
<dbReference type="Gene3D" id="3.30.70.2740">
    <property type="match status" value="1"/>
</dbReference>
<dbReference type="PROSITE" id="PS00198">
    <property type="entry name" value="4FE4S_FER_1"/>
    <property type="match status" value="1"/>
</dbReference>
<evidence type="ECO:0000259" key="12">
    <source>
        <dbReference type="PROSITE" id="PS51387"/>
    </source>
</evidence>
<evidence type="ECO:0000256" key="4">
    <source>
        <dbReference type="ARBA" id="ARBA00022723"/>
    </source>
</evidence>
<dbReference type="Gene3D" id="1.10.1060.10">
    <property type="entry name" value="Alpha-helical ferredoxin"/>
    <property type="match status" value="1"/>
</dbReference>
<gene>
    <name evidence="13" type="ORF">DEQ80_01585</name>
</gene>
<dbReference type="Pfam" id="PF13183">
    <property type="entry name" value="Fer4_8"/>
    <property type="match status" value="1"/>
</dbReference>
<dbReference type="PROSITE" id="PS51387">
    <property type="entry name" value="FAD_PCMH"/>
    <property type="match status" value="1"/>
</dbReference>
<dbReference type="STRING" id="229919.GCA_001050195_03032"/>
<dbReference type="GO" id="GO:0071949">
    <property type="term" value="F:FAD binding"/>
    <property type="evidence" value="ECO:0007669"/>
    <property type="project" value="InterPro"/>
</dbReference>
<dbReference type="OrthoDB" id="9767256at2"/>
<dbReference type="InterPro" id="IPR009051">
    <property type="entry name" value="Helical_ferredxn"/>
</dbReference>